<accession>A0A4Y2BRA4</accession>
<evidence type="ECO:0000256" key="1">
    <source>
        <dbReference type="SAM" id="MobiDB-lite"/>
    </source>
</evidence>
<proteinExistence type="predicted"/>
<feature type="region of interest" description="Disordered" evidence="1">
    <location>
        <begin position="1"/>
        <end position="23"/>
    </location>
</feature>
<gene>
    <name evidence="2" type="ORF">AVEN_153591_1</name>
</gene>
<organism evidence="2 3">
    <name type="scientific">Araneus ventricosus</name>
    <name type="common">Orbweaver spider</name>
    <name type="synonym">Epeira ventricosa</name>
    <dbReference type="NCBI Taxonomy" id="182803"/>
    <lineage>
        <taxon>Eukaryota</taxon>
        <taxon>Metazoa</taxon>
        <taxon>Ecdysozoa</taxon>
        <taxon>Arthropoda</taxon>
        <taxon>Chelicerata</taxon>
        <taxon>Arachnida</taxon>
        <taxon>Araneae</taxon>
        <taxon>Araneomorphae</taxon>
        <taxon>Entelegynae</taxon>
        <taxon>Araneoidea</taxon>
        <taxon>Araneidae</taxon>
        <taxon>Araneus</taxon>
    </lineage>
</organism>
<sequence>MHRALPSYATELSKEHSGAGPLKSWEQLVQSAKGRPWQSPSQEIQNFSFSLENRGFGFMGQNAAPSQIARKACLKGFGNLVVSKGKGLSQRFP</sequence>
<reference evidence="2 3" key="1">
    <citation type="journal article" date="2019" name="Sci. Rep.">
        <title>Orb-weaving spider Araneus ventricosus genome elucidates the spidroin gene catalogue.</title>
        <authorList>
            <person name="Kono N."/>
            <person name="Nakamura H."/>
            <person name="Ohtoshi R."/>
            <person name="Moran D.A.P."/>
            <person name="Shinohara A."/>
            <person name="Yoshida Y."/>
            <person name="Fujiwara M."/>
            <person name="Mori M."/>
            <person name="Tomita M."/>
            <person name="Arakawa K."/>
        </authorList>
    </citation>
    <scope>NUCLEOTIDE SEQUENCE [LARGE SCALE GENOMIC DNA]</scope>
</reference>
<comment type="caution">
    <text evidence="2">The sequence shown here is derived from an EMBL/GenBank/DDBJ whole genome shotgun (WGS) entry which is preliminary data.</text>
</comment>
<name>A0A4Y2BRA4_ARAVE</name>
<dbReference type="Proteomes" id="UP000499080">
    <property type="component" value="Unassembled WGS sequence"/>
</dbReference>
<dbReference type="AlphaFoldDB" id="A0A4Y2BRA4"/>
<evidence type="ECO:0000313" key="2">
    <source>
        <dbReference type="EMBL" id="GBL93816.1"/>
    </source>
</evidence>
<evidence type="ECO:0000313" key="3">
    <source>
        <dbReference type="Proteomes" id="UP000499080"/>
    </source>
</evidence>
<keyword evidence="3" id="KW-1185">Reference proteome</keyword>
<protein>
    <submittedName>
        <fullName evidence="2">Uncharacterized protein</fullName>
    </submittedName>
</protein>
<dbReference type="EMBL" id="BGPR01000097">
    <property type="protein sequence ID" value="GBL93816.1"/>
    <property type="molecule type" value="Genomic_DNA"/>
</dbReference>